<keyword evidence="2" id="KW-1185">Reference proteome</keyword>
<proteinExistence type="predicted"/>
<dbReference type="Proteomes" id="UP000799778">
    <property type="component" value="Unassembled WGS sequence"/>
</dbReference>
<dbReference type="OrthoDB" id="5431422at2759"/>
<evidence type="ECO:0000313" key="2">
    <source>
        <dbReference type="Proteomes" id="UP000799778"/>
    </source>
</evidence>
<dbReference type="RefSeq" id="XP_033387798.1">
    <property type="nucleotide sequence ID" value="XM_033531701.1"/>
</dbReference>
<gene>
    <name evidence="1" type="ORF">BU24DRAFT_459132</name>
</gene>
<accession>A0A6A5Y2I7</accession>
<dbReference type="AlphaFoldDB" id="A0A6A5Y2I7"/>
<evidence type="ECO:0008006" key="3">
    <source>
        <dbReference type="Google" id="ProtNLM"/>
    </source>
</evidence>
<dbReference type="EMBL" id="ML978067">
    <property type="protein sequence ID" value="KAF2019459.1"/>
    <property type="molecule type" value="Genomic_DNA"/>
</dbReference>
<protein>
    <recommendedName>
        <fullName evidence="3">Fungal N-terminal domain-containing protein</fullName>
    </recommendedName>
</protein>
<dbReference type="GeneID" id="54289098"/>
<sequence length="141" mass="15466">MDPLSITASVIAIATLASKVCTIFGELRSLSKSLPGRLAAVNNEVADLEVVLYDVASLVEKRAALPGNKQSPLWHLLKQAKRKLGELELFMTHLRVSCRDARHPLLSANILRKDQGSLKSLQEDIRSIKCNLNILLGESNP</sequence>
<name>A0A6A5Y2I7_9PLEO</name>
<organism evidence="1 2">
    <name type="scientific">Aaosphaeria arxii CBS 175.79</name>
    <dbReference type="NCBI Taxonomy" id="1450172"/>
    <lineage>
        <taxon>Eukaryota</taxon>
        <taxon>Fungi</taxon>
        <taxon>Dikarya</taxon>
        <taxon>Ascomycota</taxon>
        <taxon>Pezizomycotina</taxon>
        <taxon>Dothideomycetes</taxon>
        <taxon>Pleosporomycetidae</taxon>
        <taxon>Pleosporales</taxon>
        <taxon>Pleosporales incertae sedis</taxon>
        <taxon>Aaosphaeria</taxon>
    </lineage>
</organism>
<reference evidence="1" key="1">
    <citation type="journal article" date="2020" name="Stud. Mycol.">
        <title>101 Dothideomycetes genomes: a test case for predicting lifestyles and emergence of pathogens.</title>
        <authorList>
            <person name="Haridas S."/>
            <person name="Albert R."/>
            <person name="Binder M."/>
            <person name="Bloem J."/>
            <person name="Labutti K."/>
            <person name="Salamov A."/>
            <person name="Andreopoulos B."/>
            <person name="Baker S."/>
            <person name="Barry K."/>
            <person name="Bills G."/>
            <person name="Bluhm B."/>
            <person name="Cannon C."/>
            <person name="Castanera R."/>
            <person name="Culley D."/>
            <person name="Daum C."/>
            <person name="Ezra D."/>
            <person name="Gonzalez J."/>
            <person name="Henrissat B."/>
            <person name="Kuo A."/>
            <person name="Liang C."/>
            <person name="Lipzen A."/>
            <person name="Lutzoni F."/>
            <person name="Magnuson J."/>
            <person name="Mondo S."/>
            <person name="Nolan M."/>
            <person name="Ohm R."/>
            <person name="Pangilinan J."/>
            <person name="Park H.-J."/>
            <person name="Ramirez L."/>
            <person name="Alfaro M."/>
            <person name="Sun H."/>
            <person name="Tritt A."/>
            <person name="Yoshinaga Y."/>
            <person name="Zwiers L.-H."/>
            <person name="Turgeon B."/>
            <person name="Goodwin S."/>
            <person name="Spatafora J."/>
            <person name="Crous P."/>
            <person name="Grigoriev I."/>
        </authorList>
    </citation>
    <scope>NUCLEOTIDE SEQUENCE</scope>
    <source>
        <strain evidence="1">CBS 175.79</strain>
    </source>
</reference>
<evidence type="ECO:0000313" key="1">
    <source>
        <dbReference type="EMBL" id="KAF2019459.1"/>
    </source>
</evidence>